<comment type="subunit">
    <text evidence="17">Homotetramer.</text>
</comment>
<dbReference type="RefSeq" id="WP_188070966.1">
    <property type="nucleotide sequence ID" value="NZ_JACIDT010000003.1"/>
</dbReference>
<dbReference type="EC" id="5.1.99.6" evidence="19"/>
<sequence length="465" mass="47823">MSGGAILTAAEMRAAEQALFATGIPEYDVMVRAGRAVAEMVWRVGAKRDVLVLCGPGNNGGDGYVIARRLREHGVPVRVAAMADPATESAKRARDDWGGPVEDIMACAPAHQLVDALFGTGLTRELDASLAGRLCDLAKQANHVYAVDLPSGIATDDGAILSPVPHYHLCLSLGAWKRAHMLRPAALCWDQMACLDIGLDIGMATPGAAVRRLEKPRLSAPADDAHKYRRGLVAVVAGAMAGAAALSAEAAARAGAGYVRLVGAQAIVDAPHAIVRVSSRDEDALTDPRIAALLVGPGLGRTEAAAQKLRAALEAGQAMAVDADALWHLGEGAWPALPPRAILTPHEGEFVRLFPDLAEGTPIDRALAAAARSGAVVVLKGPVSVIAAPDGRAAIADRAPSWLSTAGTGDVLAGLCAGRLAVTGDPFGAACEAVWLHGEAARRAGPAFIADDLLHGIGSAIKACL</sequence>
<evidence type="ECO:0000256" key="7">
    <source>
        <dbReference type="ARBA" id="ARBA00022840"/>
    </source>
</evidence>
<dbReference type="PROSITE" id="PS51385">
    <property type="entry name" value="YJEF_N"/>
    <property type="match status" value="1"/>
</dbReference>
<feature type="binding site" evidence="18">
    <location>
        <begin position="58"/>
        <end position="62"/>
    </location>
    <ligand>
        <name>(6S)-NADPHX</name>
        <dbReference type="ChEBI" id="CHEBI:64076"/>
    </ligand>
</feature>
<dbReference type="GO" id="GO:0110051">
    <property type="term" value="P:metabolite repair"/>
    <property type="evidence" value="ECO:0007669"/>
    <property type="project" value="TreeGrafter"/>
</dbReference>
<dbReference type="NCBIfam" id="TIGR00196">
    <property type="entry name" value="yjeF_cterm"/>
    <property type="match status" value="1"/>
</dbReference>
<keyword evidence="11 18" id="KW-0413">Isomerase</keyword>
<dbReference type="GO" id="GO:0052855">
    <property type="term" value="F:ADP-dependent NAD(P)H-hydrate dehydratase activity"/>
    <property type="evidence" value="ECO:0007669"/>
    <property type="project" value="UniProtKB-UniRule"/>
</dbReference>
<evidence type="ECO:0000256" key="9">
    <source>
        <dbReference type="ARBA" id="ARBA00022958"/>
    </source>
</evidence>
<dbReference type="GO" id="GO:0046496">
    <property type="term" value="P:nicotinamide nucleotide metabolic process"/>
    <property type="evidence" value="ECO:0007669"/>
    <property type="project" value="UniProtKB-UniRule"/>
</dbReference>
<evidence type="ECO:0000256" key="19">
    <source>
        <dbReference type="PIRNR" id="PIRNR017184"/>
    </source>
</evidence>
<feature type="binding site" evidence="17">
    <location>
        <position position="346"/>
    </location>
    <ligand>
        <name>(6S)-NADPHX</name>
        <dbReference type="ChEBI" id="CHEBI:64076"/>
    </ligand>
</feature>
<comment type="caution">
    <text evidence="22">The sequence shown here is derived from an EMBL/GenBank/DDBJ whole genome shotgun (WGS) entry which is preliminary data.</text>
</comment>
<keyword evidence="23" id="KW-1185">Reference proteome</keyword>
<evidence type="ECO:0000256" key="14">
    <source>
        <dbReference type="ARBA" id="ARBA00025153"/>
    </source>
</evidence>
<feature type="binding site" evidence="17">
    <location>
        <position position="243"/>
    </location>
    <ligand>
        <name>(6S)-NADPHX</name>
        <dbReference type="ChEBI" id="CHEBI:64076"/>
    </ligand>
</feature>
<comment type="catalytic activity">
    <reaction evidence="16 17 19">
        <text>(6S)-NADPHX + ADP = AMP + phosphate + NADPH + H(+)</text>
        <dbReference type="Rhea" id="RHEA:32235"/>
        <dbReference type="ChEBI" id="CHEBI:15378"/>
        <dbReference type="ChEBI" id="CHEBI:43474"/>
        <dbReference type="ChEBI" id="CHEBI:57783"/>
        <dbReference type="ChEBI" id="CHEBI:64076"/>
        <dbReference type="ChEBI" id="CHEBI:456215"/>
        <dbReference type="ChEBI" id="CHEBI:456216"/>
        <dbReference type="EC" id="4.2.1.136"/>
    </reaction>
</comment>
<dbReference type="Pfam" id="PF01256">
    <property type="entry name" value="Carb_kinase"/>
    <property type="match status" value="1"/>
</dbReference>
<comment type="similarity">
    <text evidence="18">Belongs to the NnrE/AIBP family.</text>
</comment>
<dbReference type="AlphaFoldDB" id="A0A7W6BMM2"/>
<evidence type="ECO:0000313" key="23">
    <source>
        <dbReference type="Proteomes" id="UP000571950"/>
    </source>
</evidence>
<comment type="caution">
    <text evidence="18">Lacks conserved residue(s) required for the propagation of feature annotation.</text>
</comment>
<comment type="catalytic activity">
    <reaction evidence="1 18 19">
        <text>(6R)-NADHX = (6S)-NADHX</text>
        <dbReference type="Rhea" id="RHEA:32215"/>
        <dbReference type="ChEBI" id="CHEBI:64074"/>
        <dbReference type="ChEBI" id="CHEBI:64075"/>
        <dbReference type="EC" id="5.1.99.6"/>
    </reaction>
</comment>
<keyword evidence="8 17" id="KW-0521">NADP</keyword>
<dbReference type="EC" id="4.2.1.136" evidence="19"/>
<keyword evidence="10 17" id="KW-0520">NAD</keyword>
<evidence type="ECO:0000256" key="1">
    <source>
        <dbReference type="ARBA" id="ARBA00000013"/>
    </source>
</evidence>
<evidence type="ECO:0000259" key="20">
    <source>
        <dbReference type="PROSITE" id="PS51383"/>
    </source>
</evidence>
<dbReference type="Pfam" id="PF03853">
    <property type="entry name" value="YjeF_N"/>
    <property type="match status" value="1"/>
</dbReference>
<evidence type="ECO:0000256" key="15">
    <source>
        <dbReference type="ARBA" id="ARBA00048238"/>
    </source>
</evidence>
<comment type="catalytic activity">
    <reaction evidence="2 18 19">
        <text>(6R)-NADPHX = (6S)-NADPHX</text>
        <dbReference type="Rhea" id="RHEA:32227"/>
        <dbReference type="ChEBI" id="CHEBI:64076"/>
        <dbReference type="ChEBI" id="CHEBI:64077"/>
        <dbReference type="EC" id="5.1.99.6"/>
    </reaction>
</comment>
<organism evidence="22 23">
    <name type="scientific">Sphingobium jiangsuense</name>
    <dbReference type="NCBI Taxonomy" id="870476"/>
    <lineage>
        <taxon>Bacteria</taxon>
        <taxon>Pseudomonadati</taxon>
        <taxon>Pseudomonadota</taxon>
        <taxon>Alphaproteobacteria</taxon>
        <taxon>Sphingomonadales</taxon>
        <taxon>Sphingomonadaceae</taxon>
        <taxon>Sphingobium</taxon>
    </lineage>
</organism>
<feature type="binding site" evidence="18">
    <location>
        <position position="151"/>
    </location>
    <ligand>
        <name>K(+)</name>
        <dbReference type="ChEBI" id="CHEBI:29103"/>
    </ligand>
</feature>
<evidence type="ECO:0000256" key="3">
    <source>
        <dbReference type="ARBA" id="ARBA00006001"/>
    </source>
</evidence>
<keyword evidence="7 17" id="KW-0067">ATP-binding</keyword>
<name>A0A7W6BMM2_9SPHN</name>
<feature type="binding site" evidence="18">
    <location>
        <position position="115"/>
    </location>
    <ligand>
        <name>K(+)</name>
        <dbReference type="ChEBI" id="CHEBI:29103"/>
    </ligand>
</feature>
<feature type="binding site" evidence="18">
    <location>
        <position position="59"/>
    </location>
    <ligand>
        <name>K(+)</name>
        <dbReference type="ChEBI" id="CHEBI:29103"/>
    </ligand>
</feature>
<dbReference type="Gene3D" id="3.40.1190.20">
    <property type="match status" value="1"/>
</dbReference>
<evidence type="ECO:0000256" key="6">
    <source>
        <dbReference type="ARBA" id="ARBA00022741"/>
    </source>
</evidence>
<evidence type="ECO:0000256" key="2">
    <source>
        <dbReference type="ARBA" id="ARBA00000909"/>
    </source>
</evidence>
<keyword evidence="22" id="KW-0808">Transferase</keyword>
<keyword evidence="13" id="KW-0511">Multifunctional enzyme</keyword>
<keyword evidence="6 17" id="KW-0547">Nucleotide-binding</keyword>
<dbReference type="InterPro" id="IPR029056">
    <property type="entry name" value="Ribokinase-like"/>
</dbReference>
<evidence type="ECO:0000259" key="21">
    <source>
        <dbReference type="PROSITE" id="PS51385"/>
    </source>
</evidence>
<evidence type="ECO:0000256" key="18">
    <source>
        <dbReference type="HAMAP-Rule" id="MF_01966"/>
    </source>
</evidence>
<accession>A0A7W6BMM2</accession>
<dbReference type="HAMAP" id="MF_01966">
    <property type="entry name" value="NADHX_epimerase"/>
    <property type="match status" value="1"/>
</dbReference>
<evidence type="ECO:0000256" key="11">
    <source>
        <dbReference type="ARBA" id="ARBA00023235"/>
    </source>
</evidence>
<keyword evidence="12 17" id="KW-0456">Lyase</keyword>
<evidence type="ECO:0000313" key="22">
    <source>
        <dbReference type="EMBL" id="MBB3925403.1"/>
    </source>
</evidence>
<dbReference type="InterPro" id="IPR036652">
    <property type="entry name" value="YjeF_N_dom_sf"/>
</dbReference>
<proteinExistence type="inferred from homology"/>
<comment type="cofactor">
    <cofactor evidence="17">
        <name>Mg(2+)</name>
        <dbReference type="ChEBI" id="CHEBI:18420"/>
    </cofactor>
</comment>
<dbReference type="CDD" id="cd01171">
    <property type="entry name" value="YXKO-related"/>
    <property type="match status" value="1"/>
</dbReference>
<keyword evidence="22" id="KW-0418">Kinase</keyword>
<dbReference type="GO" id="GO:0016301">
    <property type="term" value="F:kinase activity"/>
    <property type="evidence" value="ECO:0007669"/>
    <property type="project" value="UniProtKB-KW"/>
</dbReference>
<dbReference type="NCBIfam" id="TIGR00197">
    <property type="entry name" value="yjeF_nterm"/>
    <property type="match status" value="1"/>
</dbReference>
<comment type="function">
    <text evidence="17">Catalyzes the dehydration of the S-form of NAD(P)HX at the expense of ADP, which is converted to AMP. Together with NAD(P)HX epimerase, which catalyzes the epimerization of the S- and R-forms, the enzyme allows the repair of both epimers of NAD(P)HX, a damaged form of NAD(P)H that is a result of enzymatic or heat-dependent hydration.</text>
</comment>
<evidence type="ECO:0000256" key="16">
    <source>
        <dbReference type="ARBA" id="ARBA00049209"/>
    </source>
</evidence>
<dbReference type="PANTHER" id="PTHR12592:SF0">
    <property type="entry name" value="ATP-DEPENDENT (S)-NAD(P)H-HYDRATE DEHYDRATASE"/>
    <property type="match status" value="1"/>
</dbReference>
<evidence type="ECO:0000256" key="13">
    <source>
        <dbReference type="ARBA" id="ARBA00023268"/>
    </source>
</evidence>
<keyword evidence="9 18" id="KW-0630">Potassium</keyword>
<dbReference type="PROSITE" id="PS51383">
    <property type="entry name" value="YJEF_C_3"/>
    <property type="match status" value="1"/>
</dbReference>
<dbReference type="InterPro" id="IPR000631">
    <property type="entry name" value="CARKD"/>
</dbReference>
<dbReference type="Proteomes" id="UP000571950">
    <property type="component" value="Unassembled WGS sequence"/>
</dbReference>
<dbReference type="InterPro" id="IPR030677">
    <property type="entry name" value="Nnr"/>
</dbReference>
<feature type="binding site" evidence="17">
    <location>
        <position position="298"/>
    </location>
    <ligand>
        <name>(6S)-NADPHX</name>
        <dbReference type="ChEBI" id="CHEBI:64076"/>
    </ligand>
</feature>
<dbReference type="Gene3D" id="3.40.50.10260">
    <property type="entry name" value="YjeF N-terminal domain"/>
    <property type="match status" value="1"/>
</dbReference>
<dbReference type="PIRSF" id="PIRSF017184">
    <property type="entry name" value="Nnr"/>
    <property type="match status" value="1"/>
</dbReference>
<evidence type="ECO:0000256" key="5">
    <source>
        <dbReference type="ARBA" id="ARBA00022723"/>
    </source>
</evidence>
<feature type="domain" description="YjeF N-terminal" evidence="21">
    <location>
        <begin position="12"/>
        <end position="205"/>
    </location>
</feature>
<dbReference type="GO" id="GO:0052856">
    <property type="term" value="F:NAD(P)HX epimerase activity"/>
    <property type="evidence" value="ECO:0007669"/>
    <property type="project" value="UniProtKB-UniRule"/>
</dbReference>
<evidence type="ECO:0000256" key="10">
    <source>
        <dbReference type="ARBA" id="ARBA00023027"/>
    </source>
</evidence>
<feature type="domain" description="YjeF C-terminal" evidence="20">
    <location>
        <begin position="210"/>
        <end position="464"/>
    </location>
</feature>
<gene>
    <name evidence="17" type="primary">nnrD</name>
    <name evidence="18" type="synonym">nnrE</name>
    <name evidence="22" type="ORF">GGR43_001116</name>
</gene>
<comment type="similarity">
    <text evidence="3 19">In the N-terminal section; belongs to the NnrE/AIBP family.</text>
</comment>
<evidence type="ECO:0000256" key="8">
    <source>
        <dbReference type="ARBA" id="ARBA00022857"/>
    </source>
</evidence>
<comment type="function">
    <text evidence="18">Catalyzes the epimerization of the S- and R-forms of NAD(P)HX, a damaged form of NAD(P)H that is a result of enzymatic or heat-dependent hydration. This is a prerequisite for the S-specific NAD(P)H-hydrate dehydratase to allow the repair of both epimers of NAD(P)HX.</text>
</comment>
<evidence type="ECO:0000256" key="17">
    <source>
        <dbReference type="HAMAP-Rule" id="MF_01965"/>
    </source>
</evidence>
<evidence type="ECO:0000256" key="12">
    <source>
        <dbReference type="ARBA" id="ARBA00023239"/>
    </source>
</evidence>
<dbReference type="GO" id="GO:0005524">
    <property type="term" value="F:ATP binding"/>
    <property type="evidence" value="ECO:0007669"/>
    <property type="project" value="UniProtKB-UniRule"/>
</dbReference>
<dbReference type="InterPro" id="IPR004443">
    <property type="entry name" value="YjeF_N_dom"/>
</dbReference>
<keyword evidence="5 18" id="KW-0479">Metal-binding</keyword>
<dbReference type="GO" id="GO:0046872">
    <property type="term" value="F:metal ion binding"/>
    <property type="evidence" value="ECO:0007669"/>
    <property type="project" value="UniProtKB-UniRule"/>
</dbReference>
<comment type="cofactor">
    <cofactor evidence="18 19">
        <name>K(+)</name>
        <dbReference type="ChEBI" id="CHEBI:29103"/>
    </cofactor>
    <text evidence="18 19">Binds 1 potassium ion per subunit.</text>
</comment>
<dbReference type="EMBL" id="JACIDT010000003">
    <property type="protein sequence ID" value="MBB3925403.1"/>
    <property type="molecule type" value="Genomic_DNA"/>
</dbReference>
<protein>
    <recommendedName>
        <fullName evidence="19">Bifunctional NAD(P)H-hydrate repair enzyme</fullName>
    </recommendedName>
    <alternativeName>
        <fullName evidence="19">Nicotinamide nucleotide repair protein</fullName>
    </alternativeName>
    <domain>
        <recommendedName>
            <fullName evidence="19">ADP-dependent (S)-NAD(P)H-hydrate dehydratase</fullName>
            <ecNumber evidence="19">4.2.1.136</ecNumber>
        </recommendedName>
        <alternativeName>
            <fullName evidence="19">ADP-dependent NAD(P)HX dehydratase</fullName>
        </alternativeName>
    </domain>
    <domain>
        <recommendedName>
            <fullName evidence="19">NAD(P)H-hydrate epimerase</fullName>
            <ecNumber evidence="19">5.1.99.6</ecNumber>
        </recommendedName>
    </domain>
</protein>
<comment type="function">
    <text evidence="14 19">Bifunctional enzyme that catalyzes the epimerization of the S- and R-forms of NAD(P)HX and the dehydration of the S-form of NAD(P)HX at the expense of ADP, which is converted to AMP. This allows the repair of both epimers of NAD(P)HX, a damaged form of NAD(P)H that is a result of enzymatic or heat-dependent hydration.</text>
</comment>
<dbReference type="HAMAP" id="MF_01965">
    <property type="entry name" value="NADHX_dehydratase"/>
    <property type="match status" value="1"/>
</dbReference>
<comment type="similarity">
    <text evidence="17">Belongs to the NnrD/CARKD family.</text>
</comment>
<dbReference type="SUPFAM" id="SSF64153">
    <property type="entry name" value="YjeF N-terminal domain-like"/>
    <property type="match status" value="1"/>
</dbReference>
<feature type="binding site" evidence="17">
    <location>
        <position position="409"/>
    </location>
    <ligand>
        <name>AMP</name>
        <dbReference type="ChEBI" id="CHEBI:456215"/>
    </ligand>
</feature>
<feature type="binding site" evidence="17">
    <location>
        <begin position="380"/>
        <end position="384"/>
    </location>
    <ligand>
        <name>AMP</name>
        <dbReference type="ChEBI" id="CHEBI:456215"/>
    </ligand>
</feature>
<dbReference type="SUPFAM" id="SSF53613">
    <property type="entry name" value="Ribokinase-like"/>
    <property type="match status" value="1"/>
</dbReference>
<comment type="similarity">
    <text evidence="4 19">In the C-terminal section; belongs to the NnrD/CARKD family.</text>
</comment>
<feature type="binding site" evidence="17">
    <location>
        <position position="410"/>
    </location>
    <ligand>
        <name>(6S)-NADPHX</name>
        <dbReference type="ChEBI" id="CHEBI:64076"/>
    </ligand>
</feature>
<comment type="catalytic activity">
    <reaction evidence="15 17 19">
        <text>(6S)-NADHX + ADP = AMP + phosphate + NADH + H(+)</text>
        <dbReference type="Rhea" id="RHEA:32223"/>
        <dbReference type="ChEBI" id="CHEBI:15378"/>
        <dbReference type="ChEBI" id="CHEBI:43474"/>
        <dbReference type="ChEBI" id="CHEBI:57945"/>
        <dbReference type="ChEBI" id="CHEBI:64074"/>
        <dbReference type="ChEBI" id="CHEBI:456215"/>
        <dbReference type="ChEBI" id="CHEBI:456216"/>
        <dbReference type="EC" id="4.2.1.136"/>
    </reaction>
</comment>
<dbReference type="PANTHER" id="PTHR12592">
    <property type="entry name" value="ATP-DEPENDENT (S)-NAD(P)H-HYDRATE DEHYDRATASE FAMILY MEMBER"/>
    <property type="match status" value="1"/>
</dbReference>
<feature type="binding site" evidence="18">
    <location>
        <position position="148"/>
    </location>
    <ligand>
        <name>(6S)-NADPHX</name>
        <dbReference type="ChEBI" id="CHEBI:64076"/>
    </ligand>
</feature>
<reference evidence="22 23" key="1">
    <citation type="submission" date="2020-08" db="EMBL/GenBank/DDBJ databases">
        <title>Genomic Encyclopedia of Type Strains, Phase IV (KMG-IV): sequencing the most valuable type-strain genomes for metagenomic binning, comparative biology and taxonomic classification.</title>
        <authorList>
            <person name="Goeker M."/>
        </authorList>
    </citation>
    <scope>NUCLEOTIDE SEQUENCE [LARGE SCALE GENOMIC DNA]</scope>
    <source>
        <strain evidence="22 23">DSM 26189</strain>
    </source>
</reference>
<feature type="binding site" evidence="18">
    <location>
        <begin position="119"/>
        <end position="125"/>
    </location>
    <ligand>
        <name>(6S)-NADPHX</name>
        <dbReference type="ChEBI" id="CHEBI:64076"/>
    </ligand>
</feature>
<evidence type="ECO:0000256" key="4">
    <source>
        <dbReference type="ARBA" id="ARBA00009524"/>
    </source>
</evidence>